<dbReference type="EMBL" id="VFYP01000003">
    <property type="protein sequence ID" value="TPP06699.1"/>
    <property type="molecule type" value="Genomic_DNA"/>
</dbReference>
<evidence type="ECO:0000313" key="3">
    <source>
        <dbReference type="Proteomes" id="UP000316429"/>
    </source>
</evidence>
<proteinExistence type="predicted"/>
<evidence type="ECO:0000259" key="1">
    <source>
        <dbReference type="Pfam" id="PF13490"/>
    </source>
</evidence>
<comment type="caution">
    <text evidence="2">The sequence shown here is derived from an EMBL/GenBank/DDBJ whole genome shotgun (WGS) entry which is preliminary data.</text>
</comment>
<feature type="domain" description="Putative zinc-finger" evidence="1">
    <location>
        <begin position="4"/>
        <end position="37"/>
    </location>
</feature>
<protein>
    <submittedName>
        <fullName evidence="2">Zf-HC2 domain-containing protein</fullName>
    </submittedName>
</protein>
<dbReference type="AlphaFoldDB" id="A0A504TX00"/>
<keyword evidence="3" id="KW-1185">Reference proteome</keyword>
<dbReference type="InterPro" id="IPR027383">
    <property type="entry name" value="Znf_put"/>
</dbReference>
<gene>
    <name evidence="2" type="ORF">FJQ55_18330</name>
</gene>
<organism evidence="2 3">
    <name type="scientific">Rhizobium glycinendophyticum</name>
    <dbReference type="NCBI Taxonomy" id="2589807"/>
    <lineage>
        <taxon>Bacteria</taxon>
        <taxon>Pseudomonadati</taxon>
        <taxon>Pseudomonadota</taxon>
        <taxon>Alphaproteobacteria</taxon>
        <taxon>Hyphomicrobiales</taxon>
        <taxon>Rhizobiaceae</taxon>
        <taxon>Rhizobium/Agrobacterium group</taxon>
        <taxon>Rhizobium</taxon>
    </lineage>
</organism>
<dbReference type="Proteomes" id="UP000316429">
    <property type="component" value="Unassembled WGS sequence"/>
</dbReference>
<evidence type="ECO:0000313" key="2">
    <source>
        <dbReference type="EMBL" id="TPP06699.1"/>
    </source>
</evidence>
<reference evidence="2 3" key="1">
    <citation type="submission" date="2019-06" db="EMBL/GenBank/DDBJ databases">
        <title>Rhizobium sp. CL12 isolated from roots of soybean.</title>
        <authorList>
            <person name="Wang C."/>
        </authorList>
    </citation>
    <scope>NUCLEOTIDE SEQUENCE [LARGE SCALE GENOMIC DNA]</scope>
    <source>
        <strain evidence="2 3">CL12</strain>
    </source>
</reference>
<sequence>MIKCEDATRLASDRLDRKLSMREGLALRLHLLGCDGCTQFSRQMIAIRRISRTYVETDGRSRED</sequence>
<name>A0A504TX00_9HYPH</name>
<dbReference type="Pfam" id="PF13490">
    <property type="entry name" value="zf-HC2"/>
    <property type="match status" value="1"/>
</dbReference>
<dbReference type="RefSeq" id="WP_140830591.1">
    <property type="nucleotide sequence ID" value="NZ_VFYP01000003.1"/>
</dbReference>
<dbReference type="OrthoDB" id="8374021at2"/>
<accession>A0A504TX00</accession>